<dbReference type="Pfam" id="PF09457">
    <property type="entry name" value="RBD-FIP"/>
    <property type="match status" value="1"/>
</dbReference>
<feature type="region of interest" description="Disordered" evidence="6">
    <location>
        <begin position="239"/>
        <end position="261"/>
    </location>
</feature>
<dbReference type="AlphaFoldDB" id="A0A8C5X7D8"/>
<dbReference type="GO" id="GO:0005739">
    <property type="term" value="C:mitochondrion"/>
    <property type="evidence" value="ECO:0007669"/>
    <property type="project" value="TreeGrafter"/>
</dbReference>
<dbReference type="GO" id="GO:0045055">
    <property type="term" value="P:regulated exocytosis"/>
    <property type="evidence" value="ECO:0007669"/>
    <property type="project" value="TreeGrafter"/>
</dbReference>
<keyword evidence="3" id="KW-0597">Phosphoprotein</keyword>
<dbReference type="SMART" id="SM00239">
    <property type="entry name" value="C2"/>
    <property type="match status" value="1"/>
</dbReference>
<evidence type="ECO:0000259" key="7">
    <source>
        <dbReference type="PROSITE" id="PS50004"/>
    </source>
</evidence>
<dbReference type="InterPro" id="IPR037245">
    <property type="entry name" value="FIP-RBD_C_sf"/>
</dbReference>
<evidence type="ECO:0008006" key="11">
    <source>
        <dbReference type="Google" id="ProtNLM"/>
    </source>
</evidence>
<reference evidence="9" key="1">
    <citation type="submission" date="2025-08" db="UniProtKB">
        <authorList>
            <consortium name="Ensembl"/>
        </authorList>
    </citation>
    <scope>IDENTIFICATION</scope>
</reference>
<dbReference type="Gene3D" id="1.20.5.2440">
    <property type="match status" value="1"/>
</dbReference>
<keyword evidence="10" id="KW-1185">Reference proteome</keyword>
<dbReference type="InterPro" id="IPR019018">
    <property type="entry name" value="Rab-bd_FIP-RBD"/>
</dbReference>
<dbReference type="FunFam" id="1.20.5.2440:FF:000004">
    <property type="entry name" value="rab11 family-interacting protein 5 isoform X2"/>
    <property type="match status" value="1"/>
</dbReference>
<protein>
    <recommendedName>
        <fullName evidence="11">Rab11 family-interacting protein 5</fullName>
    </recommendedName>
</protein>
<dbReference type="InterPro" id="IPR000008">
    <property type="entry name" value="C2_dom"/>
</dbReference>
<dbReference type="Ensembl" id="ENSMCST00000016473.1">
    <property type="protein sequence ID" value="ENSMCSP00000016063.1"/>
    <property type="gene ID" value="ENSMCSG00000011286.1"/>
</dbReference>
<dbReference type="PROSITE" id="PS50004">
    <property type="entry name" value="C2"/>
    <property type="match status" value="1"/>
</dbReference>
<evidence type="ECO:0000256" key="1">
    <source>
        <dbReference type="ARBA" id="ARBA00004172"/>
    </source>
</evidence>
<dbReference type="Pfam" id="PF00168">
    <property type="entry name" value="C2"/>
    <property type="match status" value="1"/>
</dbReference>
<feature type="region of interest" description="Disordered" evidence="6">
    <location>
        <begin position="392"/>
        <end position="472"/>
    </location>
</feature>
<evidence type="ECO:0000256" key="2">
    <source>
        <dbReference type="ARBA" id="ARBA00022448"/>
    </source>
</evidence>
<accession>A0A8C5X7D8</accession>
<organism evidence="9 10">
    <name type="scientific">Malurus cyaneus samueli</name>
    <dbReference type="NCBI Taxonomy" id="2593467"/>
    <lineage>
        <taxon>Eukaryota</taxon>
        <taxon>Metazoa</taxon>
        <taxon>Chordata</taxon>
        <taxon>Craniata</taxon>
        <taxon>Vertebrata</taxon>
        <taxon>Euteleostomi</taxon>
        <taxon>Archelosauria</taxon>
        <taxon>Archosauria</taxon>
        <taxon>Dinosauria</taxon>
        <taxon>Saurischia</taxon>
        <taxon>Theropoda</taxon>
        <taxon>Coelurosauria</taxon>
        <taxon>Aves</taxon>
        <taxon>Neognathae</taxon>
        <taxon>Neoaves</taxon>
        <taxon>Telluraves</taxon>
        <taxon>Australaves</taxon>
        <taxon>Passeriformes</taxon>
        <taxon>Meliphagoidea</taxon>
        <taxon>Maluridae</taxon>
        <taxon>Malurus</taxon>
    </lineage>
</organism>
<dbReference type="GO" id="GO:0030141">
    <property type="term" value="C:secretory granule"/>
    <property type="evidence" value="ECO:0007669"/>
    <property type="project" value="TreeGrafter"/>
</dbReference>
<dbReference type="PROSITE" id="PS51511">
    <property type="entry name" value="FIP_RBD"/>
    <property type="match status" value="1"/>
</dbReference>
<name>A0A8C5X7D8_9PASS</name>
<evidence type="ECO:0000256" key="5">
    <source>
        <dbReference type="ARBA" id="ARBA00022927"/>
    </source>
</evidence>
<dbReference type="GO" id="GO:0055037">
    <property type="term" value="C:recycling endosome"/>
    <property type="evidence" value="ECO:0007669"/>
    <property type="project" value="UniProtKB-SubCell"/>
</dbReference>
<dbReference type="Proteomes" id="UP000694560">
    <property type="component" value="Unplaced"/>
</dbReference>
<reference evidence="9" key="2">
    <citation type="submission" date="2025-09" db="UniProtKB">
        <authorList>
            <consortium name="Ensembl"/>
        </authorList>
    </citation>
    <scope>IDENTIFICATION</scope>
</reference>
<evidence type="ECO:0000256" key="3">
    <source>
        <dbReference type="ARBA" id="ARBA00022553"/>
    </source>
</evidence>
<evidence type="ECO:0000313" key="9">
    <source>
        <dbReference type="Ensembl" id="ENSMCSP00000016063.1"/>
    </source>
</evidence>
<feature type="compositionally biased region" description="Polar residues" evidence="6">
    <location>
        <begin position="463"/>
        <end position="472"/>
    </location>
</feature>
<dbReference type="InterPro" id="IPR035892">
    <property type="entry name" value="C2_domain_sf"/>
</dbReference>
<evidence type="ECO:0000313" key="10">
    <source>
        <dbReference type="Proteomes" id="UP000694560"/>
    </source>
</evidence>
<dbReference type="GO" id="GO:0045335">
    <property type="term" value="C:phagocytic vesicle"/>
    <property type="evidence" value="ECO:0007669"/>
    <property type="project" value="TreeGrafter"/>
</dbReference>
<dbReference type="GO" id="GO:0015031">
    <property type="term" value="P:protein transport"/>
    <property type="evidence" value="ECO:0007669"/>
    <property type="project" value="UniProtKB-KW"/>
</dbReference>
<dbReference type="PANTHER" id="PTHR15746">
    <property type="entry name" value="RAB11-RELATED"/>
    <property type="match status" value="1"/>
</dbReference>
<dbReference type="OrthoDB" id="8956628at2759"/>
<keyword evidence="4" id="KW-0967">Endosome</keyword>
<feature type="domain" description="C2" evidence="7">
    <location>
        <begin position="1"/>
        <end position="113"/>
    </location>
</feature>
<feature type="compositionally biased region" description="Basic and acidic residues" evidence="6">
    <location>
        <begin position="395"/>
        <end position="421"/>
    </location>
</feature>
<keyword evidence="5" id="KW-0653">Protein transport</keyword>
<sequence>WRCAGGALPAVTVVRARGLRCKGGGKAGGSDAYTVIQLGREKYSTSVAEKSGGSPEWREECAFELPPKPGPRAGLVLTVMHRALVGMDRFLGQAVVPLEEGMGRLHHTLAVWHKLHSKAGKKEKERGEILVSIQFTRNNLTASMFDLSMKDKPRSPFGKLKDKVTGKKKYDLESASAIIPSSMGALDVEDDYELGAKKSKVKGFFLRNKLRKSSLTQSNTSLGSDSTISSASLSLAASTAELPKSPSRHGSLSMERKEVLSSPKLTHKRAFSDDVSQVSPVLEPRAVQSLKPKNEPTSRSSLCINGSHVYGDEALRSPVPPSSAPLPVPRRQEEPFGFAPLHPEPHEVPWALGSLDRAQHRDEPRFIPSPPSLALQEELKVSTKAVTLSNHLGRARLEEGRGAEPAKDGQPEDGRKEDRKAKGGFFQHGSKGDRATPAHATGDDRSKSSAWFGSKEPKESPQKPRSVQAQVQSGDICPKFPSPVALLIHPSPIGSSLRTNDTHPSLPPIILPLSKQPRDLCDPALPDPSARYYHLTHDELIQLLLQREAELSKKEEHIHELENYIDQLLVRIMEQSPTLLQIPLGQGQGQ</sequence>
<evidence type="ECO:0000256" key="4">
    <source>
        <dbReference type="ARBA" id="ARBA00022753"/>
    </source>
</evidence>
<dbReference type="SUPFAM" id="SSF49562">
    <property type="entry name" value="C2 domain (Calcium/lipid-binding domain, CaLB)"/>
    <property type="match status" value="1"/>
</dbReference>
<comment type="subcellular location">
    <subcellularLocation>
        <location evidence="1">Recycling endosome</location>
    </subcellularLocation>
</comment>
<feature type="domain" description="FIP-RBD" evidence="8">
    <location>
        <begin position="521"/>
        <end position="583"/>
    </location>
</feature>
<dbReference type="GO" id="GO:0031267">
    <property type="term" value="F:small GTPase binding"/>
    <property type="evidence" value="ECO:0007669"/>
    <property type="project" value="InterPro"/>
</dbReference>
<dbReference type="InterPro" id="IPR037789">
    <property type="entry name" value="FIP_classI"/>
</dbReference>
<dbReference type="SUPFAM" id="SSF144270">
    <property type="entry name" value="Eferin C-derminal domain-like"/>
    <property type="match status" value="1"/>
</dbReference>
<evidence type="ECO:0000256" key="6">
    <source>
        <dbReference type="SAM" id="MobiDB-lite"/>
    </source>
</evidence>
<feature type="compositionally biased region" description="Basic and acidic residues" evidence="6">
    <location>
        <begin position="430"/>
        <end position="447"/>
    </location>
</feature>
<dbReference type="Gene3D" id="2.60.40.150">
    <property type="entry name" value="C2 domain"/>
    <property type="match status" value="1"/>
</dbReference>
<keyword evidence="2" id="KW-0813">Transport</keyword>
<dbReference type="GO" id="GO:0005769">
    <property type="term" value="C:early endosome"/>
    <property type="evidence" value="ECO:0007669"/>
    <property type="project" value="TreeGrafter"/>
</dbReference>
<dbReference type="PANTHER" id="PTHR15746:SF14">
    <property type="entry name" value="RAB11 FAMILY-INTERACTING PROTEIN 5"/>
    <property type="match status" value="1"/>
</dbReference>
<evidence type="ECO:0000259" key="8">
    <source>
        <dbReference type="PROSITE" id="PS51511"/>
    </source>
</evidence>
<proteinExistence type="predicted"/>